<accession>A0ABT4FWS9</accession>
<evidence type="ECO:0000256" key="1">
    <source>
        <dbReference type="SAM" id="MobiDB-lite"/>
    </source>
</evidence>
<feature type="region of interest" description="Disordered" evidence="1">
    <location>
        <begin position="1"/>
        <end position="38"/>
    </location>
</feature>
<dbReference type="RefSeq" id="WP_244194138.1">
    <property type="nucleotide sequence ID" value="NZ_CABMNB010000022.1"/>
</dbReference>
<keyword evidence="3" id="KW-1185">Reference proteome</keyword>
<sequence length="90" mass="8983">MRTKPGPDGSLPGSSSQAALSSTGSPHSRSRSRIAGPLHDPAWRFKIIRLAPAEPMPAAASGRRAASGACSQRTSTPGGASAAFGRSAAA</sequence>
<feature type="compositionally biased region" description="Low complexity" evidence="1">
    <location>
        <begin position="58"/>
        <end position="69"/>
    </location>
</feature>
<feature type="region of interest" description="Disordered" evidence="1">
    <location>
        <begin position="55"/>
        <end position="90"/>
    </location>
</feature>
<dbReference type="GeneID" id="77000175"/>
<comment type="caution">
    <text evidence="2">The sequence shown here is derived from an EMBL/GenBank/DDBJ whole genome shotgun (WGS) entry which is preliminary data.</text>
</comment>
<feature type="compositionally biased region" description="Low complexity" evidence="1">
    <location>
        <begin position="78"/>
        <end position="90"/>
    </location>
</feature>
<organism evidence="2 3">
    <name type="scientific">Paenibacillus thiaminolyticus</name>
    <name type="common">Bacillus thiaminolyticus</name>
    <dbReference type="NCBI Taxonomy" id="49283"/>
    <lineage>
        <taxon>Bacteria</taxon>
        <taxon>Bacillati</taxon>
        <taxon>Bacillota</taxon>
        <taxon>Bacilli</taxon>
        <taxon>Bacillales</taxon>
        <taxon>Paenibacillaceae</taxon>
        <taxon>Paenibacillus</taxon>
    </lineage>
</organism>
<proteinExistence type="predicted"/>
<reference evidence="2 3" key="1">
    <citation type="submission" date="2022-05" db="EMBL/GenBank/DDBJ databases">
        <title>Genome Sequencing of Bee-Associated Microbes.</title>
        <authorList>
            <person name="Dunlap C."/>
        </authorList>
    </citation>
    <scope>NUCLEOTIDE SEQUENCE [LARGE SCALE GENOMIC DNA]</scope>
    <source>
        <strain evidence="2 3">NRRL B-14613</strain>
    </source>
</reference>
<protein>
    <submittedName>
        <fullName evidence="2">Uncharacterized protein</fullName>
    </submittedName>
</protein>
<evidence type="ECO:0000313" key="3">
    <source>
        <dbReference type="Proteomes" id="UP001209276"/>
    </source>
</evidence>
<name>A0ABT4FWS9_PANTH</name>
<evidence type="ECO:0000313" key="2">
    <source>
        <dbReference type="EMBL" id="MCY9608619.1"/>
    </source>
</evidence>
<dbReference type="EMBL" id="JAMDMM010000029">
    <property type="protein sequence ID" value="MCY9608619.1"/>
    <property type="molecule type" value="Genomic_DNA"/>
</dbReference>
<feature type="compositionally biased region" description="Low complexity" evidence="1">
    <location>
        <begin position="1"/>
        <end position="27"/>
    </location>
</feature>
<dbReference type="Proteomes" id="UP001209276">
    <property type="component" value="Unassembled WGS sequence"/>
</dbReference>
<gene>
    <name evidence="2" type="ORF">M5W83_15850</name>
</gene>